<organism evidence="1 2">
    <name type="scientific">Salinispira pacifica</name>
    <dbReference type="NCBI Taxonomy" id="1307761"/>
    <lineage>
        <taxon>Bacteria</taxon>
        <taxon>Pseudomonadati</taxon>
        <taxon>Spirochaetota</taxon>
        <taxon>Spirochaetia</taxon>
        <taxon>Spirochaetales</taxon>
        <taxon>Spirochaetaceae</taxon>
        <taxon>Salinispira</taxon>
    </lineage>
</organism>
<protein>
    <submittedName>
        <fullName evidence="1">Phosphoribosylaminoimidazolecarboxamide formyltransferase</fullName>
        <ecNumber evidence="1">2.1.2.3</ecNumber>
    </submittedName>
</protein>
<evidence type="ECO:0000313" key="1">
    <source>
        <dbReference type="EMBL" id="AHC15226.1"/>
    </source>
</evidence>
<dbReference type="PANTHER" id="PTHR11692:SF0">
    <property type="entry name" value="BIFUNCTIONAL PURINE BIOSYNTHESIS PROTEIN ATIC"/>
    <property type="match status" value="1"/>
</dbReference>
<dbReference type="RefSeq" id="WP_024268143.1">
    <property type="nucleotide sequence ID" value="NC_023035.1"/>
</dbReference>
<sequence length="415" mass="46350">MSDLKKMYRQINSDSFPGKMEIAFEEDGERQVLYYEKTSWEIDGERKGLRYGENPDQPAALYRPVNGNLHLGEVETLEPGNYLASDAELLQSGKHPGKINITDIDAALNILRYLHSRPAAVIIKHNNPSGAAVGSDLYNAYHKAFQADRLAAFGGAVAVNRPLDKETAEYMVSSYIEVLAAPDFENGVMEILARRKNLRVMRIRNISRLESFVGKKVLDFSSLMDGGLILQYQFEPAILSPEQFLPAESEYKGESYRVTTEPTRAQLEDMLFGWLVEAGITSNSVIYVKDGATVGIGTGEQDRVGVAEIARDKAYRKYADRLSWELFNTPFNLLQDSHKEAEVMKRTRELRGNLEGSIMVSDAFFPFRDGVDVGLKEKIGGIVQPGGSLRDFESIQACNEAGIPMVFTGQRSFKH</sequence>
<dbReference type="Pfam" id="PF01808">
    <property type="entry name" value="AICARFT_IMPCHas"/>
    <property type="match status" value="1"/>
</dbReference>
<evidence type="ECO:0000313" key="2">
    <source>
        <dbReference type="Proteomes" id="UP000018680"/>
    </source>
</evidence>
<dbReference type="InterPro" id="IPR016193">
    <property type="entry name" value="Cytidine_deaminase-like"/>
</dbReference>
<dbReference type="GO" id="GO:0006189">
    <property type="term" value="P:'de novo' IMP biosynthetic process"/>
    <property type="evidence" value="ECO:0007669"/>
    <property type="project" value="TreeGrafter"/>
</dbReference>
<dbReference type="InterPro" id="IPR002695">
    <property type="entry name" value="PurH-like"/>
</dbReference>
<gene>
    <name evidence="1" type="ORF">L21SP2_1851</name>
</gene>
<dbReference type="Proteomes" id="UP000018680">
    <property type="component" value="Chromosome"/>
</dbReference>
<dbReference type="STRING" id="1307761.L21SP2_1851"/>
<dbReference type="InterPro" id="IPR024051">
    <property type="entry name" value="AICAR_Tfase_dup_dom_sf"/>
</dbReference>
<dbReference type="HOGENOM" id="CLU_016316_1_0_12"/>
<dbReference type="EMBL" id="CP006939">
    <property type="protein sequence ID" value="AHC15226.1"/>
    <property type="molecule type" value="Genomic_DNA"/>
</dbReference>
<dbReference type="PATRIC" id="fig|1307761.3.peg.1845"/>
<dbReference type="KEGG" id="slr:L21SP2_1851"/>
<dbReference type="SMART" id="SM00798">
    <property type="entry name" value="AICARFT_IMPCHas"/>
    <property type="match status" value="1"/>
</dbReference>
<dbReference type="EC" id="2.1.2.3" evidence="1"/>
<dbReference type="OrthoDB" id="9802065at2"/>
<dbReference type="AlphaFoldDB" id="V5WJ81"/>
<dbReference type="SUPFAM" id="SSF53927">
    <property type="entry name" value="Cytidine deaminase-like"/>
    <property type="match status" value="1"/>
</dbReference>
<keyword evidence="2" id="KW-1185">Reference proteome</keyword>
<dbReference type="eggNOG" id="COG0138">
    <property type="taxonomic scope" value="Bacteria"/>
</dbReference>
<reference evidence="1 2" key="1">
    <citation type="journal article" date="2015" name="Stand. Genomic Sci.">
        <title>Complete genome sequence and description of Salinispira pacifica gen. nov., sp. nov., a novel spirochaete isolated form a hypersaline microbial mat.</title>
        <authorList>
            <person name="Ben Hania W."/>
            <person name="Joseph M."/>
            <person name="Schumann P."/>
            <person name="Bunk B."/>
            <person name="Fiebig A."/>
            <person name="Sproer C."/>
            <person name="Klenk H.P."/>
            <person name="Fardeau M.L."/>
            <person name="Spring S."/>
        </authorList>
    </citation>
    <scope>NUCLEOTIDE SEQUENCE [LARGE SCALE GENOMIC DNA]</scope>
    <source>
        <strain evidence="1 2">L21-RPul-D2</strain>
    </source>
</reference>
<dbReference type="GO" id="GO:0003937">
    <property type="term" value="F:IMP cyclohydrolase activity"/>
    <property type="evidence" value="ECO:0007669"/>
    <property type="project" value="InterPro"/>
</dbReference>
<accession>V5WJ81</accession>
<dbReference type="GO" id="GO:0005829">
    <property type="term" value="C:cytosol"/>
    <property type="evidence" value="ECO:0007669"/>
    <property type="project" value="TreeGrafter"/>
</dbReference>
<proteinExistence type="predicted"/>
<dbReference type="Gene3D" id="3.40.140.20">
    <property type="match status" value="2"/>
</dbReference>
<keyword evidence="1" id="KW-0808">Transferase</keyword>
<name>V5WJ81_9SPIO</name>
<dbReference type="PANTHER" id="PTHR11692">
    <property type="entry name" value="BIFUNCTIONAL PURINE BIOSYNTHESIS PROTEIN PURH"/>
    <property type="match status" value="1"/>
</dbReference>
<dbReference type="GO" id="GO:0004643">
    <property type="term" value="F:phosphoribosylaminoimidazolecarboxamide formyltransferase activity"/>
    <property type="evidence" value="ECO:0007669"/>
    <property type="project" value="UniProtKB-EC"/>
</dbReference>